<gene>
    <name evidence="2" type="ORF">GCM10010178_40950</name>
</gene>
<accession>A0ABQ2UNK4</accession>
<keyword evidence="3" id="KW-1185">Reference proteome</keyword>
<reference evidence="3" key="1">
    <citation type="journal article" date="2019" name="Int. J. Syst. Evol. Microbiol.">
        <title>The Global Catalogue of Microorganisms (GCM) 10K type strain sequencing project: providing services to taxonomists for standard genome sequencing and annotation.</title>
        <authorList>
            <consortium name="The Broad Institute Genomics Platform"/>
            <consortium name="The Broad Institute Genome Sequencing Center for Infectious Disease"/>
            <person name="Wu L."/>
            <person name="Ma J."/>
        </authorList>
    </citation>
    <scope>NUCLEOTIDE SEQUENCE [LARGE SCALE GENOMIC DNA]</scope>
    <source>
        <strain evidence="3">JCM 3296</strain>
    </source>
</reference>
<comment type="caution">
    <text evidence="2">The sequence shown here is derived from an EMBL/GenBank/DDBJ whole genome shotgun (WGS) entry which is preliminary data.</text>
</comment>
<evidence type="ECO:0000313" key="2">
    <source>
        <dbReference type="EMBL" id="GGU44171.1"/>
    </source>
</evidence>
<protein>
    <submittedName>
        <fullName evidence="2">Uncharacterized protein</fullName>
    </submittedName>
</protein>
<name>A0ABQ2UNK4_9PSEU</name>
<dbReference type="Proteomes" id="UP000649573">
    <property type="component" value="Unassembled WGS sequence"/>
</dbReference>
<feature type="region of interest" description="Disordered" evidence="1">
    <location>
        <begin position="1"/>
        <end position="28"/>
    </location>
</feature>
<dbReference type="EMBL" id="BMRE01000016">
    <property type="protein sequence ID" value="GGU44171.1"/>
    <property type="molecule type" value="Genomic_DNA"/>
</dbReference>
<evidence type="ECO:0000313" key="3">
    <source>
        <dbReference type="Proteomes" id="UP000649573"/>
    </source>
</evidence>
<organism evidence="2 3">
    <name type="scientific">Lentzea flava</name>
    <dbReference type="NCBI Taxonomy" id="103732"/>
    <lineage>
        <taxon>Bacteria</taxon>
        <taxon>Bacillati</taxon>
        <taxon>Actinomycetota</taxon>
        <taxon>Actinomycetes</taxon>
        <taxon>Pseudonocardiales</taxon>
        <taxon>Pseudonocardiaceae</taxon>
        <taxon>Lentzea</taxon>
    </lineage>
</organism>
<sequence>MQDQADEMMPVTQPHGPDPEQQVGTEVERTAEHLGEELADRERGVGRAAHVNAEGLPVAQASGDETWFFAFTAEIDQKRIRLAPDIPDGRGVVGLIGREILFQPHRLLRRRPSDRTHADLPQKANFRQVPGPGGRDSGAAVVPELGTILGISRPRARTWRTLRKPVVGIGQSSCNGDVSTVVPPVLVRTTSATTIS</sequence>
<evidence type="ECO:0000256" key="1">
    <source>
        <dbReference type="SAM" id="MobiDB-lite"/>
    </source>
</evidence>
<proteinExistence type="predicted"/>